<feature type="coiled-coil region" evidence="1">
    <location>
        <begin position="4"/>
        <end position="31"/>
    </location>
</feature>
<protein>
    <submittedName>
        <fullName evidence="3">Uncharacterized protein</fullName>
    </submittedName>
</protein>
<feature type="region of interest" description="Disordered" evidence="2">
    <location>
        <begin position="90"/>
        <end position="117"/>
    </location>
</feature>
<sequence length="359" mass="39731">MALHESSTERREALVREVAAAEAEAAAAAAARIAAASTTLAASAMPRGAPSHTEAMVAPPAEREVPRPAPPAQVEELPPHACSVLGELSNSQAQTHAAADKRPELSKMHSSDREVRHDAERAKLKQIRAFLNSQARYIKSRQQQLLETQQEWKRDMRALVAIEMPPEQAAGLHEIMRKVRVMLERQSSRLNEDTEQVQASFRWLRAQEAQRKQARKADNDDAFISSDDSYLSLPRPVDLKAFQIPAAAAAPSFDGLAALSRPAHMEMEFREELRSISEELKNLIGTIVKPIGSDPMLGANPKLTRAPLPTRDVGSWAQQREKVQLLMQLHSRWLRSFRSELAPPLPSAVGKNGSRQAWA</sequence>
<feature type="region of interest" description="Disordered" evidence="2">
    <location>
        <begin position="40"/>
        <end position="74"/>
    </location>
</feature>
<evidence type="ECO:0000313" key="3">
    <source>
        <dbReference type="EMBL" id="KAL1499383.1"/>
    </source>
</evidence>
<proteinExistence type="predicted"/>
<keyword evidence="1" id="KW-0175">Coiled coil</keyword>
<feature type="compositionally biased region" description="Basic and acidic residues" evidence="2">
    <location>
        <begin position="98"/>
        <end position="117"/>
    </location>
</feature>
<evidence type="ECO:0000313" key="4">
    <source>
        <dbReference type="Proteomes" id="UP001515480"/>
    </source>
</evidence>
<dbReference type="AlphaFoldDB" id="A0AB34IGB1"/>
<evidence type="ECO:0000256" key="2">
    <source>
        <dbReference type="SAM" id="MobiDB-lite"/>
    </source>
</evidence>
<dbReference type="Proteomes" id="UP001515480">
    <property type="component" value="Unassembled WGS sequence"/>
</dbReference>
<accession>A0AB34IGB1</accession>
<keyword evidence="4" id="KW-1185">Reference proteome</keyword>
<evidence type="ECO:0000256" key="1">
    <source>
        <dbReference type="SAM" id="Coils"/>
    </source>
</evidence>
<name>A0AB34IGB1_PRYPA</name>
<comment type="caution">
    <text evidence="3">The sequence shown here is derived from an EMBL/GenBank/DDBJ whole genome shotgun (WGS) entry which is preliminary data.</text>
</comment>
<dbReference type="EMBL" id="JBGBPQ010000025">
    <property type="protein sequence ID" value="KAL1499383.1"/>
    <property type="molecule type" value="Genomic_DNA"/>
</dbReference>
<gene>
    <name evidence="3" type="ORF">AB1Y20_011589</name>
</gene>
<reference evidence="3 4" key="1">
    <citation type="journal article" date="2024" name="Science">
        <title>Giant polyketide synthase enzymes in the biosynthesis of giant marine polyether toxins.</title>
        <authorList>
            <person name="Fallon T.R."/>
            <person name="Shende V.V."/>
            <person name="Wierzbicki I.H."/>
            <person name="Pendleton A.L."/>
            <person name="Watervoot N.F."/>
            <person name="Auber R.P."/>
            <person name="Gonzalez D.J."/>
            <person name="Wisecaver J.H."/>
            <person name="Moore B.S."/>
        </authorList>
    </citation>
    <scope>NUCLEOTIDE SEQUENCE [LARGE SCALE GENOMIC DNA]</scope>
    <source>
        <strain evidence="3 4">12B1</strain>
    </source>
</reference>
<organism evidence="3 4">
    <name type="scientific">Prymnesium parvum</name>
    <name type="common">Toxic golden alga</name>
    <dbReference type="NCBI Taxonomy" id="97485"/>
    <lineage>
        <taxon>Eukaryota</taxon>
        <taxon>Haptista</taxon>
        <taxon>Haptophyta</taxon>
        <taxon>Prymnesiophyceae</taxon>
        <taxon>Prymnesiales</taxon>
        <taxon>Prymnesiaceae</taxon>
        <taxon>Prymnesium</taxon>
    </lineage>
</organism>